<keyword evidence="7" id="KW-1185">Reference proteome</keyword>
<dbReference type="InterPro" id="IPR003961">
    <property type="entry name" value="FN3_dom"/>
</dbReference>
<sequence length="457" mass="49961">MMYKFSRSKWLVAPMAVFMAVSVVLPGVDAGVLGSSIAAAAGSKAPTALALTFNGDAKTSQGFAWYTDPAVTGTKLQVVESSLVTGGVWPDSGVISFEGSTAPIQVYQSSSDKSAGKKTAYADHKVTATGLKPGTEYTYRAGDGQEGNWSEPGTFKTEEQSGGAFTFLYTTDLQGTTEREYATWNHTLEEAVKKFPAARFVTVTGDLVDNGDIENQWFWLLGKPQAILKKTPLVPALGNHESKSNNNFWYHFNLPNTSNTGAKPDGSVYAFDYGPARFLVINTEYNEAKGTDAVYRKQEEWLRAEAAKTDKKWKIVLFHKSPYSVANHSSDSDVLFFRKKLAALFDEIGVDVVLSGHDHTYTRTYPMYNNVPQKDAAVDKDGNLINPKGTLYLVSNAAGNKRYTPKSGPFPYAYKYGQPGKEMFTGVTVANDKITFQVYTTTESGATALYDQFGIVK</sequence>
<dbReference type="SUPFAM" id="SSF56300">
    <property type="entry name" value="Metallo-dependent phosphatases"/>
    <property type="match status" value="1"/>
</dbReference>
<evidence type="ECO:0000256" key="1">
    <source>
        <dbReference type="ARBA" id="ARBA00022729"/>
    </source>
</evidence>
<protein>
    <submittedName>
        <fullName evidence="4">Metallophosphoesterase family protein</fullName>
    </submittedName>
    <submittedName>
        <fullName evidence="5">Serine/threonine protein phosphatase</fullName>
    </submittedName>
</protein>
<dbReference type="KEGG" id="pchi:PC41400_01080"/>
<accession>A0A410WPV4</accession>
<feature type="domain" description="Purple acid phosphatase N-terminal" evidence="3">
    <location>
        <begin position="46"/>
        <end position="157"/>
    </location>
</feature>
<name>A0A410WPV4_9BACL</name>
<evidence type="ECO:0000259" key="2">
    <source>
        <dbReference type="Pfam" id="PF00149"/>
    </source>
</evidence>
<feature type="domain" description="Calcineurin-like phosphoesterase" evidence="2">
    <location>
        <begin position="166"/>
        <end position="361"/>
    </location>
</feature>
<dbReference type="RefSeq" id="WP_042231521.1">
    <property type="nucleotide sequence ID" value="NZ_CP026520.1"/>
</dbReference>
<dbReference type="GeneID" id="95373409"/>
<dbReference type="PANTHER" id="PTHR45867:SF3">
    <property type="entry name" value="ACID PHOSPHATASE TYPE 7"/>
    <property type="match status" value="1"/>
</dbReference>
<proteinExistence type="predicted"/>
<dbReference type="Pfam" id="PF16656">
    <property type="entry name" value="Pur_ac_phosph_N"/>
    <property type="match status" value="1"/>
</dbReference>
<dbReference type="OrthoDB" id="9809781at2"/>
<dbReference type="EMBL" id="CP026520">
    <property type="protein sequence ID" value="QAV16364.1"/>
    <property type="molecule type" value="Genomic_DNA"/>
</dbReference>
<evidence type="ECO:0000259" key="3">
    <source>
        <dbReference type="Pfam" id="PF16656"/>
    </source>
</evidence>
<evidence type="ECO:0000313" key="7">
    <source>
        <dbReference type="Proteomes" id="UP001527202"/>
    </source>
</evidence>
<dbReference type="InterPro" id="IPR029052">
    <property type="entry name" value="Metallo-depent_PP-like"/>
</dbReference>
<dbReference type="SUPFAM" id="SSF49363">
    <property type="entry name" value="Purple acid phosphatase, N-terminal domain"/>
    <property type="match status" value="1"/>
</dbReference>
<evidence type="ECO:0000313" key="6">
    <source>
        <dbReference type="Proteomes" id="UP000288943"/>
    </source>
</evidence>
<dbReference type="AlphaFoldDB" id="A0A410WPV4"/>
<dbReference type="Gene3D" id="2.60.40.380">
    <property type="entry name" value="Purple acid phosphatase-like, N-terminal"/>
    <property type="match status" value="1"/>
</dbReference>
<dbReference type="GO" id="GO:0046872">
    <property type="term" value="F:metal ion binding"/>
    <property type="evidence" value="ECO:0007669"/>
    <property type="project" value="InterPro"/>
</dbReference>
<dbReference type="GO" id="GO:0003993">
    <property type="term" value="F:acid phosphatase activity"/>
    <property type="evidence" value="ECO:0007669"/>
    <property type="project" value="InterPro"/>
</dbReference>
<dbReference type="CDD" id="cd00063">
    <property type="entry name" value="FN3"/>
    <property type="match status" value="1"/>
</dbReference>
<reference evidence="5 6" key="1">
    <citation type="submission" date="2018-01" db="EMBL/GenBank/DDBJ databases">
        <title>The whole genome sequencing and assembly of Paenibacillus chitinolyticus KCCM 41400 strain.</title>
        <authorList>
            <person name="Kim J.-Y."/>
            <person name="Park M.-K."/>
            <person name="Lee Y.-J."/>
            <person name="Yi H."/>
            <person name="Bahn Y.-S."/>
            <person name="Kim J.F."/>
            <person name="Lee D.-W."/>
        </authorList>
    </citation>
    <scope>NUCLEOTIDE SEQUENCE [LARGE SCALE GENOMIC DNA]</scope>
    <source>
        <strain evidence="5 6">KCCM 41400</strain>
    </source>
</reference>
<keyword evidence="1" id="KW-0732">Signal</keyword>
<dbReference type="PANTHER" id="PTHR45867">
    <property type="entry name" value="PURPLE ACID PHOSPHATASE"/>
    <property type="match status" value="1"/>
</dbReference>
<reference evidence="4 7" key="2">
    <citation type="submission" date="2022-05" db="EMBL/GenBank/DDBJ databases">
        <title>Genome Sequencing of Bee-Associated Microbes.</title>
        <authorList>
            <person name="Dunlap C."/>
        </authorList>
    </citation>
    <scope>NUCLEOTIDE SEQUENCE [LARGE SCALE GENOMIC DNA]</scope>
    <source>
        <strain evidence="4 7">NRRL B-23120</strain>
    </source>
</reference>
<dbReference type="InterPro" id="IPR008963">
    <property type="entry name" value="Purple_acid_Pase-like_N"/>
</dbReference>
<evidence type="ECO:0000313" key="4">
    <source>
        <dbReference type="EMBL" id="MCY9597271.1"/>
    </source>
</evidence>
<dbReference type="Gene3D" id="3.60.21.10">
    <property type="match status" value="1"/>
</dbReference>
<organism evidence="5 6">
    <name type="scientific">Paenibacillus chitinolyticus</name>
    <dbReference type="NCBI Taxonomy" id="79263"/>
    <lineage>
        <taxon>Bacteria</taxon>
        <taxon>Bacillati</taxon>
        <taxon>Bacillota</taxon>
        <taxon>Bacilli</taxon>
        <taxon>Bacillales</taxon>
        <taxon>Paenibacillaceae</taxon>
        <taxon>Paenibacillus</taxon>
    </lineage>
</organism>
<dbReference type="InterPro" id="IPR015914">
    <property type="entry name" value="PAPs_N"/>
</dbReference>
<dbReference type="EMBL" id="JAMDMJ010000018">
    <property type="protein sequence ID" value="MCY9597271.1"/>
    <property type="molecule type" value="Genomic_DNA"/>
</dbReference>
<gene>
    <name evidence="4" type="ORF">M5X16_16035</name>
    <name evidence="5" type="ORF">PC41400_01080</name>
</gene>
<dbReference type="InterPro" id="IPR004843">
    <property type="entry name" value="Calcineurin-like_PHP"/>
</dbReference>
<dbReference type="Pfam" id="PF00149">
    <property type="entry name" value="Metallophos"/>
    <property type="match status" value="1"/>
</dbReference>
<dbReference type="Proteomes" id="UP000288943">
    <property type="component" value="Chromosome"/>
</dbReference>
<dbReference type="Proteomes" id="UP001527202">
    <property type="component" value="Unassembled WGS sequence"/>
</dbReference>
<evidence type="ECO:0000313" key="5">
    <source>
        <dbReference type="EMBL" id="QAV16364.1"/>
    </source>
</evidence>